<reference evidence="1 2" key="1">
    <citation type="submission" date="2017-06" db="EMBL/GenBank/DDBJ databases">
        <title>Description of Rhodopirellula bahusiensis sp. nov.</title>
        <authorList>
            <person name="Kizina J."/>
            <person name="Harder J."/>
        </authorList>
    </citation>
    <scope>NUCLEOTIDE SEQUENCE [LARGE SCALE GENOMIC DNA]</scope>
    <source>
        <strain evidence="1 2">SWK21</strain>
    </source>
</reference>
<gene>
    <name evidence="1" type="ORF">CEE69_14640</name>
</gene>
<dbReference type="AlphaFoldDB" id="A0A2G1W7M2"/>
<protein>
    <submittedName>
        <fullName evidence="1">Uncharacterized protein</fullName>
    </submittedName>
</protein>
<proteinExistence type="predicted"/>
<name>A0A2G1W7M2_9BACT</name>
<keyword evidence="2" id="KW-1185">Reference proteome</keyword>
<dbReference type="Proteomes" id="UP000225740">
    <property type="component" value="Unassembled WGS sequence"/>
</dbReference>
<evidence type="ECO:0000313" key="1">
    <source>
        <dbReference type="EMBL" id="PHQ34639.1"/>
    </source>
</evidence>
<organism evidence="1 2">
    <name type="scientific">Rhodopirellula bahusiensis</name>
    <dbReference type="NCBI Taxonomy" id="2014065"/>
    <lineage>
        <taxon>Bacteria</taxon>
        <taxon>Pseudomonadati</taxon>
        <taxon>Planctomycetota</taxon>
        <taxon>Planctomycetia</taxon>
        <taxon>Pirellulales</taxon>
        <taxon>Pirellulaceae</taxon>
        <taxon>Rhodopirellula</taxon>
    </lineage>
</organism>
<evidence type="ECO:0000313" key="2">
    <source>
        <dbReference type="Proteomes" id="UP000225740"/>
    </source>
</evidence>
<accession>A0A2G1W7M2</accession>
<comment type="caution">
    <text evidence="1">The sequence shown here is derived from an EMBL/GenBank/DDBJ whole genome shotgun (WGS) entry which is preliminary data.</text>
</comment>
<dbReference type="EMBL" id="NIZW01000010">
    <property type="protein sequence ID" value="PHQ34639.1"/>
    <property type="molecule type" value="Genomic_DNA"/>
</dbReference>
<sequence length="59" mass="6587">MRSRATEANVRIVRSKCLSPVTPFKAAVPKESGEHRMFGFATRAVDNCFMAPMKSASRR</sequence>